<evidence type="ECO:0000256" key="2">
    <source>
        <dbReference type="ARBA" id="ARBA00022801"/>
    </source>
</evidence>
<dbReference type="AlphaFoldDB" id="A0A398CXF6"/>
<dbReference type="Proteomes" id="UP000266328">
    <property type="component" value="Unassembled WGS sequence"/>
</dbReference>
<comment type="cofactor">
    <cofactor evidence="6">
        <name>Mn(2+)</name>
        <dbReference type="ChEBI" id="CHEBI:29035"/>
    </cofactor>
    <text evidence="6">Binds 1 Mn(2+) ion per subunit.</text>
</comment>
<comment type="subunit">
    <text evidence="6">Homotrimer.</text>
</comment>
<name>A0A398CXF6_9BACT</name>
<evidence type="ECO:0000313" key="9">
    <source>
        <dbReference type="Proteomes" id="UP000266328"/>
    </source>
</evidence>
<feature type="active site" description="Nucleophile" evidence="6">
    <location>
        <position position="194"/>
    </location>
</feature>
<keyword evidence="2 6" id="KW-0378">Hydrolase</keyword>
<dbReference type="HAMAP" id="MF_01876">
    <property type="entry name" value="PsiMP_glycosidase"/>
    <property type="match status" value="1"/>
</dbReference>
<sequence>MARRAQRSEHDQLTGHKTGSSVTKGFAEGARRGETYLEEFVIAEEVQEALRKGTPVVALESAIITHGMPYPINLELAQELEGIVRKGGGIPATTALVSGKIRVGLSRSELEMLARAKWVKKIGPRDIPVAVAMGFSGGTTVAASLHIADAAGIRVFVTGGIGGVHRGVSEVLDISQDLPVIGRARCITVCAGAKSILDLRNTLEYLETMSILVLGYQTDTLPAFYVRDSGIPLEHRVESASDIAAIVEARDRLKLDTGILVTNPIAESDQVDPAKHEKVLQAALKKAAEEGVEGKAMTPYILAYMQKNLPGVIEANIALIKSNVALGTQIATLLKLR</sequence>
<dbReference type="GO" id="GO:0046113">
    <property type="term" value="P:nucleobase catabolic process"/>
    <property type="evidence" value="ECO:0007669"/>
    <property type="project" value="UniProtKB-UniRule"/>
</dbReference>
<dbReference type="OrthoDB" id="9805870at2"/>
<comment type="catalytic activity">
    <reaction evidence="6">
        <text>D-ribose 5-phosphate + uracil = psi-UMP + H2O</text>
        <dbReference type="Rhea" id="RHEA:18337"/>
        <dbReference type="ChEBI" id="CHEBI:15377"/>
        <dbReference type="ChEBI" id="CHEBI:17568"/>
        <dbReference type="ChEBI" id="CHEBI:58380"/>
        <dbReference type="ChEBI" id="CHEBI:78346"/>
        <dbReference type="EC" id="4.2.1.70"/>
    </reaction>
</comment>
<dbReference type="SUPFAM" id="SSF110581">
    <property type="entry name" value="Indigoidine synthase A-like"/>
    <property type="match status" value="1"/>
</dbReference>
<feature type="compositionally biased region" description="Basic and acidic residues" evidence="7">
    <location>
        <begin position="1"/>
        <end position="14"/>
    </location>
</feature>
<dbReference type="InterPro" id="IPR007342">
    <property type="entry name" value="PsuG"/>
</dbReference>
<dbReference type="PANTHER" id="PTHR42909">
    <property type="entry name" value="ZGC:136858"/>
    <property type="match status" value="1"/>
</dbReference>
<comment type="caution">
    <text evidence="8">The sequence shown here is derived from an EMBL/GenBank/DDBJ whole genome shotgun (WGS) entry which is preliminary data.</text>
</comment>
<evidence type="ECO:0000256" key="5">
    <source>
        <dbReference type="ARBA" id="ARBA00023295"/>
    </source>
</evidence>
<dbReference type="GO" id="GO:0004730">
    <property type="term" value="F:pseudouridylate synthase activity"/>
    <property type="evidence" value="ECO:0007669"/>
    <property type="project" value="UniProtKB-UniRule"/>
</dbReference>
<keyword evidence="3 6" id="KW-0464">Manganese</keyword>
<dbReference type="Pfam" id="PF04227">
    <property type="entry name" value="Indigoidine_A"/>
    <property type="match status" value="1"/>
</dbReference>
<comment type="similarity">
    <text evidence="6">Belongs to the pseudouridine-5'-phosphate glycosidase family.</text>
</comment>
<feature type="active site" description="Proton donor" evidence="6">
    <location>
        <position position="60"/>
    </location>
</feature>
<gene>
    <name evidence="6" type="primary">psuG</name>
    <name evidence="8" type="ORF">SMC7_00020</name>
</gene>
<keyword evidence="9" id="KW-1185">Reference proteome</keyword>
<evidence type="ECO:0000256" key="3">
    <source>
        <dbReference type="ARBA" id="ARBA00023211"/>
    </source>
</evidence>
<keyword evidence="1 6" id="KW-0479">Metal-binding</keyword>
<dbReference type="GO" id="GO:0005737">
    <property type="term" value="C:cytoplasm"/>
    <property type="evidence" value="ECO:0007669"/>
    <property type="project" value="TreeGrafter"/>
</dbReference>
<keyword evidence="5 6" id="KW-0326">Glycosidase</keyword>
<accession>A0A398CXF6</accession>
<feature type="binding site" evidence="6">
    <location>
        <position position="121"/>
    </location>
    <ligand>
        <name>substrate</name>
    </ligand>
</feature>
<dbReference type="EMBL" id="QXIS01000001">
    <property type="protein sequence ID" value="RIE06910.1"/>
    <property type="molecule type" value="Genomic_DNA"/>
</dbReference>
<feature type="binding site" evidence="6">
    <location>
        <position position="173"/>
    </location>
    <ligand>
        <name>Mn(2+)</name>
        <dbReference type="ChEBI" id="CHEBI:29035"/>
    </ligand>
</feature>
<dbReference type="EC" id="4.2.1.70" evidence="6"/>
<organism evidence="8 9">
    <name type="scientific">Candidatus Cryosericum terrychapinii</name>
    <dbReference type="NCBI Taxonomy" id="2290919"/>
    <lineage>
        <taxon>Bacteria</taxon>
        <taxon>Pseudomonadati</taxon>
        <taxon>Caldisericota/Cryosericota group</taxon>
        <taxon>Candidatus Cryosericota</taxon>
        <taxon>Candidatus Cryosericia</taxon>
        <taxon>Candidatus Cryosericales</taxon>
        <taxon>Candidatus Cryosericaceae</taxon>
        <taxon>Candidatus Cryosericum</taxon>
    </lineage>
</organism>
<evidence type="ECO:0000256" key="6">
    <source>
        <dbReference type="HAMAP-Rule" id="MF_01876"/>
    </source>
</evidence>
<dbReference type="RefSeq" id="WP_119088342.1">
    <property type="nucleotide sequence ID" value="NZ_QXIS01000001.1"/>
</dbReference>
<evidence type="ECO:0000256" key="4">
    <source>
        <dbReference type="ARBA" id="ARBA00023239"/>
    </source>
</evidence>
<feature type="binding site" evidence="6">
    <location>
        <position position="141"/>
    </location>
    <ligand>
        <name>substrate</name>
    </ligand>
</feature>
<keyword evidence="4 6" id="KW-0456">Lyase</keyword>
<dbReference type="GO" id="GO:0016798">
    <property type="term" value="F:hydrolase activity, acting on glycosyl bonds"/>
    <property type="evidence" value="ECO:0007669"/>
    <property type="project" value="UniProtKB-KW"/>
</dbReference>
<evidence type="ECO:0000256" key="7">
    <source>
        <dbReference type="SAM" id="MobiDB-lite"/>
    </source>
</evidence>
<feature type="binding site" evidence="6">
    <location>
        <begin position="175"/>
        <end position="177"/>
    </location>
    <ligand>
        <name>substrate</name>
    </ligand>
</feature>
<evidence type="ECO:0000313" key="8">
    <source>
        <dbReference type="EMBL" id="RIE06910.1"/>
    </source>
</evidence>
<dbReference type="Gene3D" id="3.40.1790.10">
    <property type="entry name" value="Indigoidine synthase domain"/>
    <property type="match status" value="1"/>
</dbReference>
<dbReference type="InterPro" id="IPR022830">
    <property type="entry name" value="Indigdn_synthA-like"/>
</dbReference>
<comment type="function">
    <text evidence="6">Catalyzes the reversible cleavage of pseudouridine 5'-phosphate (PsiMP) to ribose 5-phosphate and uracil. Functions biologically in the cleavage direction, as part of a pseudouridine degradation pathway.</text>
</comment>
<evidence type="ECO:0000256" key="1">
    <source>
        <dbReference type="ARBA" id="ARBA00022723"/>
    </source>
</evidence>
<proteinExistence type="inferred from homology"/>
<dbReference type="PANTHER" id="PTHR42909:SF1">
    <property type="entry name" value="CARBOHYDRATE KINASE PFKB DOMAIN-CONTAINING PROTEIN"/>
    <property type="match status" value="1"/>
</dbReference>
<reference evidence="8 9" key="1">
    <citation type="submission" date="2018-09" db="EMBL/GenBank/DDBJ databases">
        <title>Discovery and Ecogenomic Context for Candidatus Cryosericales, a Global Caldiserica Order Active in Thawing Permafrost.</title>
        <authorList>
            <person name="Martinez M.A."/>
            <person name="Woodcroft B.J."/>
            <person name="Ignacio Espinoza J.C."/>
            <person name="Zayed A."/>
            <person name="Singleton C.M."/>
            <person name="Boyd J."/>
            <person name="Li Y.-F."/>
            <person name="Purvine S."/>
            <person name="Maughan H."/>
            <person name="Hodgkins S.B."/>
            <person name="Anderson D."/>
            <person name="Sederholm M."/>
            <person name="Temperton B."/>
            <person name="Saleska S.R."/>
            <person name="Tyson G.W."/>
            <person name="Rich V.I."/>
        </authorList>
    </citation>
    <scope>NUCLEOTIDE SEQUENCE [LARGE SCALE GENOMIC DNA]</scope>
    <source>
        <strain evidence="8 9">SMC7</strain>
    </source>
</reference>
<feature type="region of interest" description="Disordered" evidence="7">
    <location>
        <begin position="1"/>
        <end position="25"/>
    </location>
</feature>
<protein>
    <recommendedName>
        <fullName evidence="6">Pseudouridine-5'-phosphate glycosidase</fullName>
        <shortName evidence="6">PsiMP glycosidase</shortName>
        <ecNumber evidence="6">4.2.1.70</ecNumber>
    </recommendedName>
</protein>
<dbReference type="GO" id="GO:0046872">
    <property type="term" value="F:metal ion binding"/>
    <property type="evidence" value="ECO:0007669"/>
    <property type="project" value="UniProtKB-KW"/>
</dbReference>